<dbReference type="EMBL" id="CAKXYY010000003">
    <property type="protein sequence ID" value="CAH2351245.1"/>
    <property type="molecule type" value="Genomic_DNA"/>
</dbReference>
<evidence type="ECO:0000256" key="6">
    <source>
        <dbReference type="SAM" id="Phobius"/>
    </source>
</evidence>
<dbReference type="GO" id="GO:0022857">
    <property type="term" value="F:transmembrane transporter activity"/>
    <property type="evidence" value="ECO:0007669"/>
    <property type="project" value="InterPro"/>
</dbReference>
<feature type="transmembrane region" description="Helical" evidence="6">
    <location>
        <begin position="539"/>
        <end position="557"/>
    </location>
</feature>
<evidence type="ECO:0000256" key="4">
    <source>
        <dbReference type="ARBA" id="ARBA00022989"/>
    </source>
</evidence>
<feature type="transmembrane region" description="Helical" evidence="6">
    <location>
        <begin position="96"/>
        <end position="113"/>
    </location>
</feature>
<feature type="transmembrane region" description="Helical" evidence="6">
    <location>
        <begin position="212"/>
        <end position="230"/>
    </location>
</feature>
<dbReference type="SUPFAM" id="SSF103473">
    <property type="entry name" value="MFS general substrate transporter"/>
    <property type="match status" value="1"/>
</dbReference>
<dbReference type="AlphaFoldDB" id="A0A9P0VWG3"/>
<dbReference type="OrthoDB" id="10021397at2759"/>
<feature type="transmembrane region" description="Helical" evidence="6">
    <location>
        <begin position="125"/>
        <end position="143"/>
    </location>
</feature>
<dbReference type="GO" id="GO:0005886">
    <property type="term" value="C:plasma membrane"/>
    <property type="evidence" value="ECO:0007669"/>
    <property type="project" value="TreeGrafter"/>
</dbReference>
<feature type="transmembrane region" description="Helical" evidence="6">
    <location>
        <begin position="56"/>
        <end position="76"/>
    </location>
</feature>
<dbReference type="InterPro" id="IPR036259">
    <property type="entry name" value="MFS_trans_sf"/>
</dbReference>
<feature type="transmembrane region" description="Helical" evidence="6">
    <location>
        <begin position="385"/>
        <end position="403"/>
    </location>
</feature>
<feature type="transmembrane region" description="Helical" evidence="6">
    <location>
        <begin position="278"/>
        <end position="298"/>
    </location>
</feature>
<dbReference type="CDD" id="cd17502">
    <property type="entry name" value="MFS_Azr1_MDR_like"/>
    <property type="match status" value="1"/>
</dbReference>
<evidence type="ECO:0000259" key="7">
    <source>
        <dbReference type="PROSITE" id="PS50850"/>
    </source>
</evidence>
<evidence type="ECO:0000256" key="2">
    <source>
        <dbReference type="ARBA" id="ARBA00008335"/>
    </source>
</evidence>
<feature type="transmembrane region" description="Helical" evidence="6">
    <location>
        <begin position="149"/>
        <end position="170"/>
    </location>
</feature>
<proteinExistence type="inferred from homology"/>
<feature type="domain" description="Major facilitator superfamily (MFS) profile" evidence="7">
    <location>
        <begin position="59"/>
        <end position="562"/>
    </location>
</feature>
<evidence type="ECO:0000313" key="9">
    <source>
        <dbReference type="Proteomes" id="UP000837801"/>
    </source>
</evidence>
<feature type="transmembrane region" description="Helical" evidence="6">
    <location>
        <begin position="251"/>
        <end position="272"/>
    </location>
</feature>
<dbReference type="PANTHER" id="PTHR23501">
    <property type="entry name" value="MAJOR FACILITATOR SUPERFAMILY"/>
    <property type="match status" value="1"/>
</dbReference>
<evidence type="ECO:0000256" key="5">
    <source>
        <dbReference type="ARBA" id="ARBA00023136"/>
    </source>
</evidence>
<dbReference type="InterPro" id="IPR020846">
    <property type="entry name" value="MFS_dom"/>
</dbReference>
<feature type="transmembrane region" description="Helical" evidence="6">
    <location>
        <begin position="415"/>
        <end position="436"/>
    </location>
</feature>
<dbReference type="PRINTS" id="PR01036">
    <property type="entry name" value="TCRTETB"/>
</dbReference>
<keyword evidence="5 6" id="KW-0472">Membrane</keyword>
<protein>
    <submittedName>
        <fullName evidence="8">Azole resistance protein 1</fullName>
    </submittedName>
</protein>
<dbReference type="InterPro" id="IPR005829">
    <property type="entry name" value="Sugar_transporter_CS"/>
</dbReference>
<dbReference type="InterPro" id="IPR011701">
    <property type="entry name" value="MFS"/>
</dbReference>
<accession>A0A9P0VWG3</accession>
<evidence type="ECO:0000256" key="3">
    <source>
        <dbReference type="ARBA" id="ARBA00022692"/>
    </source>
</evidence>
<keyword evidence="9" id="KW-1185">Reference proteome</keyword>
<comment type="similarity">
    <text evidence="2">Belongs to the major facilitator superfamily.</text>
</comment>
<gene>
    <name evidence="8" type="ORF">CLIB1423_03S01926</name>
</gene>
<dbReference type="Proteomes" id="UP000837801">
    <property type="component" value="Unassembled WGS sequence"/>
</dbReference>
<name>A0A9P0VWG3_9ASCO</name>
<dbReference type="PROSITE" id="PS50850">
    <property type="entry name" value="MFS"/>
    <property type="match status" value="1"/>
</dbReference>
<dbReference type="PANTHER" id="PTHR23501:SF198">
    <property type="entry name" value="AZOLE RESISTANCE PROTEIN 1-RELATED"/>
    <property type="match status" value="1"/>
</dbReference>
<keyword evidence="4 6" id="KW-1133">Transmembrane helix</keyword>
<dbReference type="PROSITE" id="PS00217">
    <property type="entry name" value="SUGAR_TRANSPORT_2"/>
    <property type="match status" value="1"/>
</dbReference>
<feature type="transmembrane region" description="Helical" evidence="6">
    <location>
        <begin position="319"/>
        <end position="347"/>
    </location>
</feature>
<reference evidence="8" key="1">
    <citation type="submission" date="2022-03" db="EMBL/GenBank/DDBJ databases">
        <authorList>
            <person name="Legras J.-L."/>
            <person name="Devillers H."/>
            <person name="Grondin C."/>
        </authorList>
    </citation>
    <scope>NUCLEOTIDE SEQUENCE</scope>
    <source>
        <strain evidence="8">CLIB 1423</strain>
    </source>
</reference>
<evidence type="ECO:0000313" key="8">
    <source>
        <dbReference type="EMBL" id="CAH2351245.1"/>
    </source>
</evidence>
<dbReference type="Gene3D" id="1.20.1250.20">
    <property type="entry name" value="MFS general substrate transporter like domains"/>
    <property type="match status" value="1"/>
</dbReference>
<comment type="subcellular location">
    <subcellularLocation>
        <location evidence="1">Membrane</location>
        <topology evidence="1">Multi-pass membrane protein</topology>
    </subcellularLocation>
</comment>
<keyword evidence="3 6" id="KW-0812">Transmembrane</keyword>
<sequence>MPYSPEERIHPSDIDSRHRRQKMLMSKEEINATKYFESDAGDGTLSTEQHMVGKQLILTLLSCFIASFISALDQTIVTTTYSAVGNKFNDFDKIGWLNSAFLVPMCTFCPIYGKLSIAFGRKYTLLSGIVVFELGSLIGGLSSSMNMLIGGRVIQGLGAGCIQSLVSIIVSESVPISKRSSSIASIALSYSIASILGPFIGGAFTTKVSWRWCYYINLPVGALAVGLLILGYHPPKPTFTDIPSRLKKIDFICCFLLISGLVLLLVGITFGGGDYPWLDARVLCPVVFGGILFIVFLMHNFISSFEPIIIRECITIPQLFCAATAGFCNFAMFLATVTYLVVYFQVILGHSAWQSGIDLLPLIVSVTLTAVANAILTKYTRHVKLFYMIGGAFGIIGNSLVSSKINASTPSSERIGFLILVGISLGFSVQCTLLSCQMKAPRSKPGSLILVTTFVNFMRFLGGTLGVTIATSIFQQVTLLQIQSGIEDIIERGVSDAELQQLSEINGLQLLNSPDSIKGLPSDIEDLVFSSIMKGIRCALYLGLGFSVAAFLFSLFATNKRVPKNADVMQTSNHPHEAGSEPAPYSK</sequence>
<evidence type="ECO:0000256" key="1">
    <source>
        <dbReference type="ARBA" id="ARBA00004141"/>
    </source>
</evidence>
<feature type="transmembrane region" description="Helical" evidence="6">
    <location>
        <begin position="359"/>
        <end position="376"/>
    </location>
</feature>
<organism evidence="8 9">
    <name type="scientific">[Candida] railenensis</name>
    <dbReference type="NCBI Taxonomy" id="45579"/>
    <lineage>
        <taxon>Eukaryota</taxon>
        <taxon>Fungi</taxon>
        <taxon>Dikarya</taxon>
        <taxon>Ascomycota</taxon>
        <taxon>Saccharomycotina</taxon>
        <taxon>Pichiomycetes</taxon>
        <taxon>Debaryomycetaceae</taxon>
        <taxon>Kurtzmaniella</taxon>
    </lineage>
</organism>
<dbReference type="Pfam" id="PF07690">
    <property type="entry name" value="MFS_1"/>
    <property type="match status" value="1"/>
</dbReference>
<feature type="transmembrane region" description="Helical" evidence="6">
    <location>
        <begin position="182"/>
        <end position="200"/>
    </location>
</feature>
<comment type="caution">
    <text evidence="8">The sequence shown here is derived from an EMBL/GenBank/DDBJ whole genome shotgun (WGS) entry which is preliminary data.</text>
</comment>
<feature type="transmembrane region" description="Helical" evidence="6">
    <location>
        <begin position="448"/>
        <end position="474"/>
    </location>
</feature>